<dbReference type="RefSeq" id="WP_236890133.1">
    <property type="nucleotide sequence ID" value="NZ_AP024488.1"/>
</dbReference>
<sequence>MKHKFFLAIISAELILLLGLSLTGVFCGKDLHQHRLENRRLVETLMLTDLAFWTEARYTRHPSQVDFFTPFQDFPGAIEHFPAGSILAPPPMSTLQRVQTDTPRIAPGE</sequence>
<keyword evidence="2" id="KW-1185">Reference proteome</keyword>
<evidence type="ECO:0000313" key="1">
    <source>
        <dbReference type="EMBL" id="BCS98759.1"/>
    </source>
</evidence>
<dbReference type="Proteomes" id="UP001320148">
    <property type="component" value="Chromosome"/>
</dbReference>
<reference evidence="1 2" key="1">
    <citation type="submission" date="2021-02" db="EMBL/GenBank/DDBJ databases">
        <title>Complete genome of Desulfoluna sp. strain ASN36.</title>
        <authorList>
            <person name="Takahashi A."/>
            <person name="Kojima H."/>
            <person name="Fukui M."/>
        </authorList>
    </citation>
    <scope>NUCLEOTIDE SEQUENCE [LARGE SCALE GENOMIC DNA]</scope>
    <source>
        <strain evidence="1 2">ASN36</strain>
    </source>
</reference>
<protein>
    <submittedName>
        <fullName evidence="1">Uncharacterized protein</fullName>
    </submittedName>
</protein>
<evidence type="ECO:0000313" key="2">
    <source>
        <dbReference type="Proteomes" id="UP001320148"/>
    </source>
</evidence>
<name>A0ABN6F8U1_9BACT</name>
<gene>
    <name evidence="1" type="ORF">DSLASN_43910</name>
</gene>
<proteinExistence type="predicted"/>
<accession>A0ABN6F8U1</accession>
<dbReference type="EMBL" id="AP024488">
    <property type="protein sequence ID" value="BCS98759.1"/>
    <property type="molecule type" value="Genomic_DNA"/>
</dbReference>
<organism evidence="1 2">
    <name type="scientific">Desulfoluna limicola</name>
    <dbReference type="NCBI Taxonomy" id="2810562"/>
    <lineage>
        <taxon>Bacteria</taxon>
        <taxon>Pseudomonadati</taxon>
        <taxon>Thermodesulfobacteriota</taxon>
        <taxon>Desulfobacteria</taxon>
        <taxon>Desulfobacterales</taxon>
        <taxon>Desulfolunaceae</taxon>
        <taxon>Desulfoluna</taxon>
    </lineage>
</organism>